<dbReference type="EMBL" id="JAVDPY010000003">
    <property type="protein sequence ID" value="MDR6333670.1"/>
    <property type="molecule type" value="Genomic_DNA"/>
</dbReference>
<evidence type="ECO:0000259" key="5">
    <source>
        <dbReference type="PROSITE" id="PS51462"/>
    </source>
</evidence>
<evidence type="ECO:0000256" key="3">
    <source>
        <dbReference type="ARBA" id="ARBA00022842"/>
    </source>
</evidence>
<dbReference type="PANTHER" id="PTHR43046">
    <property type="entry name" value="GDP-MANNOSE MANNOSYL HYDROLASE"/>
    <property type="match status" value="1"/>
</dbReference>
<dbReference type="Proteomes" id="UP001144397">
    <property type="component" value="Unassembled WGS sequence"/>
</dbReference>
<protein>
    <submittedName>
        <fullName evidence="7">8-oxo-dGTP pyrophosphatase MutT (NUDIX family)</fullName>
    </submittedName>
    <submittedName>
        <fullName evidence="6">DNA mismatch repair protein MutT</fullName>
    </submittedName>
</protein>
<name>A0A9W6CJ53_XANFL</name>
<evidence type="ECO:0000313" key="6">
    <source>
        <dbReference type="EMBL" id="GLI20577.1"/>
    </source>
</evidence>
<reference evidence="7 9" key="2">
    <citation type="submission" date="2023-07" db="EMBL/GenBank/DDBJ databases">
        <title>Genomic Encyclopedia of Type Strains, Phase IV (KMG-IV): sequencing the most valuable type-strain genomes for metagenomic binning, comparative biology and taxonomic classification.</title>
        <authorList>
            <person name="Goeker M."/>
        </authorList>
    </citation>
    <scope>NUCLEOTIDE SEQUENCE [LARGE SCALE GENOMIC DNA]</scope>
    <source>
        <strain evidence="7 9">DSM 338</strain>
    </source>
</reference>
<evidence type="ECO:0000256" key="1">
    <source>
        <dbReference type="ARBA" id="ARBA00001946"/>
    </source>
</evidence>
<keyword evidence="2 4" id="KW-0378">Hydrolase</keyword>
<reference evidence="6" key="1">
    <citation type="submission" date="2022-12" db="EMBL/GenBank/DDBJ databases">
        <title>Reference genome sequencing for broad-spectrum identification of bacterial and archaeal isolates by mass spectrometry.</title>
        <authorList>
            <person name="Sekiguchi Y."/>
            <person name="Tourlousse D.M."/>
        </authorList>
    </citation>
    <scope>NUCLEOTIDE SEQUENCE</scope>
    <source>
        <strain evidence="6">301</strain>
    </source>
</reference>
<keyword evidence="9" id="KW-1185">Reference proteome</keyword>
<gene>
    <name evidence="7" type="ORF">GGQ86_002140</name>
    <name evidence="6" type="ORF">XFLAVUS301_02510</name>
</gene>
<feature type="domain" description="Nudix hydrolase" evidence="5">
    <location>
        <begin position="7"/>
        <end position="152"/>
    </location>
</feature>
<proteinExistence type="inferred from homology"/>
<sequence length="155" mass="17016">MTTGDAIDRPAARLLVLDAQDRLLLFRFAYAEGALAGNVFWAPPGGGLEPGETYEAAACRELVEETGLRIAHPGPAVARREVSFMMPDGQRVRSREVYFLVRATGLVVSSAGWSEDERKALVHHAWWTRDALAALAEQVWPEDVAAMLAEAGIWR</sequence>
<dbReference type="Pfam" id="PF00293">
    <property type="entry name" value="NUDIX"/>
    <property type="match status" value="1"/>
</dbReference>
<dbReference type="RefSeq" id="WP_281804768.1">
    <property type="nucleotide sequence ID" value="NZ_BSDO01000001.1"/>
</dbReference>
<organism evidence="6 8">
    <name type="scientific">Xanthobacter flavus</name>
    <dbReference type="NCBI Taxonomy" id="281"/>
    <lineage>
        <taxon>Bacteria</taxon>
        <taxon>Pseudomonadati</taxon>
        <taxon>Pseudomonadota</taxon>
        <taxon>Alphaproteobacteria</taxon>
        <taxon>Hyphomicrobiales</taxon>
        <taxon>Xanthobacteraceae</taxon>
        <taxon>Xanthobacter</taxon>
    </lineage>
</organism>
<dbReference type="EMBL" id="BSDO01000001">
    <property type="protein sequence ID" value="GLI20577.1"/>
    <property type="molecule type" value="Genomic_DNA"/>
</dbReference>
<dbReference type="PANTHER" id="PTHR43046:SF12">
    <property type="entry name" value="GDP-MANNOSE MANNOSYL HYDROLASE"/>
    <property type="match status" value="1"/>
</dbReference>
<dbReference type="Gene3D" id="3.90.79.10">
    <property type="entry name" value="Nucleoside Triphosphate Pyrophosphohydrolase"/>
    <property type="match status" value="1"/>
</dbReference>
<evidence type="ECO:0000313" key="8">
    <source>
        <dbReference type="Proteomes" id="UP001144397"/>
    </source>
</evidence>
<evidence type="ECO:0000256" key="4">
    <source>
        <dbReference type="RuleBase" id="RU003476"/>
    </source>
</evidence>
<dbReference type="PRINTS" id="PR00502">
    <property type="entry name" value="NUDIXFAMILY"/>
</dbReference>
<comment type="caution">
    <text evidence="6">The sequence shown here is derived from an EMBL/GenBank/DDBJ whole genome shotgun (WGS) entry which is preliminary data.</text>
</comment>
<dbReference type="GeneID" id="95761043"/>
<keyword evidence="3" id="KW-0460">Magnesium</keyword>
<evidence type="ECO:0000256" key="2">
    <source>
        <dbReference type="ARBA" id="ARBA00022801"/>
    </source>
</evidence>
<dbReference type="Proteomes" id="UP001245370">
    <property type="component" value="Unassembled WGS sequence"/>
</dbReference>
<dbReference type="InterPro" id="IPR020084">
    <property type="entry name" value="NUDIX_hydrolase_CS"/>
</dbReference>
<comment type="similarity">
    <text evidence="4">Belongs to the Nudix hydrolase family.</text>
</comment>
<dbReference type="InterPro" id="IPR020476">
    <property type="entry name" value="Nudix_hydrolase"/>
</dbReference>
<dbReference type="CDD" id="cd04685">
    <property type="entry name" value="NUDIX_Hydrolase"/>
    <property type="match status" value="1"/>
</dbReference>
<dbReference type="InterPro" id="IPR000086">
    <property type="entry name" value="NUDIX_hydrolase_dom"/>
</dbReference>
<comment type="cofactor">
    <cofactor evidence="1">
        <name>Mg(2+)</name>
        <dbReference type="ChEBI" id="CHEBI:18420"/>
    </cofactor>
</comment>
<dbReference type="GO" id="GO:0016787">
    <property type="term" value="F:hydrolase activity"/>
    <property type="evidence" value="ECO:0007669"/>
    <property type="project" value="UniProtKB-KW"/>
</dbReference>
<dbReference type="SUPFAM" id="SSF55811">
    <property type="entry name" value="Nudix"/>
    <property type="match status" value="1"/>
</dbReference>
<dbReference type="PROSITE" id="PS00893">
    <property type="entry name" value="NUDIX_BOX"/>
    <property type="match status" value="1"/>
</dbReference>
<evidence type="ECO:0000313" key="9">
    <source>
        <dbReference type="Proteomes" id="UP001245370"/>
    </source>
</evidence>
<dbReference type="PROSITE" id="PS51462">
    <property type="entry name" value="NUDIX"/>
    <property type="match status" value="1"/>
</dbReference>
<dbReference type="InterPro" id="IPR015797">
    <property type="entry name" value="NUDIX_hydrolase-like_dom_sf"/>
</dbReference>
<dbReference type="AlphaFoldDB" id="A0A9W6CJ53"/>
<accession>A0A9W6CJ53</accession>
<evidence type="ECO:0000313" key="7">
    <source>
        <dbReference type="EMBL" id="MDR6333670.1"/>
    </source>
</evidence>